<evidence type="ECO:0000256" key="8">
    <source>
        <dbReference type="SAM" id="MobiDB-lite"/>
    </source>
</evidence>
<dbReference type="Gene3D" id="1.10.510.10">
    <property type="entry name" value="Transferase(Phosphotransferase) domain 1"/>
    <property type="match status" value="1"/>
</dbReference>
<feature type="binding site" evidence="7">
    <location>
        <position position="47"/>
    </location>
    <ligand>
        <name>ATP</name>
        <dbReference type="ChEBI" id="CHEBI:30616"/>
    </ligand>
</feature>
<dbReference type="RefSeq" id="WP_177287717.1">
    <property type="nucleotide sequence ID" value="NZ_FOVH01000005.1"/>
</dbReference>
<dbReference type="InterPro" id="IPR011009">
    <property type="entry name" value="Kinase-like_dom_sf"/>
</dbReference>
<evidence type="ECO:0000256" key="9">
    <source>
        <dbReference type="SAM" id="Phobius"/>
    </source>
</evidence>
<dbReference type="SMART" id="SM00220">
    <property type="entry name" value="S_TKc"/>
    <property type="match status" value="1"/>
</dbReference>
<keyword evidence="4 7" id="KW-0547">Nucleotide-binding</keyword>
<accession>A0A1I5GQ43</accession>
<protein>
    <recommendedName>
        <fullName evidence="1">non-specific serine/threonine protein kinase</fullName>
        <ecNumber evidence="1">2.7.11.1</ecNumber>
    </recommendedName>
</protein>
<evidence type="ECO:0000256" key="3">
    <source>
        <dbReference type="ARBA" id="ARBA00022679"/>
    </source>
</evidence>
<keyword evidence="3" id="KW-0808">Transferase</keyword>
<dbReference type="InParanoid" id="A0A1I5GQ43"/>
<feature type="region of interest" description="Disordered" evidence="8">
    <location>
        <begin position="363"/>
        <end position="396"/>
    </location>
</feature>
<evidence type="ECO:0000256" key="4">
    <source>
        <dbReference type="ARBA" id="ARBA00022741"/>
    </source>
</evidence>
<dbReference type="eggNOG" id="COG0515">
    <property type="taxonomic scope" value="Bacteria"/>
</dbReference>
<sequence>MGRHGRTADGTVLLAGRYRLIEPIGRGGMAEVWCAEDMSLGRRVAVKLLDPASPAAGTRDESVGTVGERVWREARGAARLVHPNVVQVYDVAADGDRVFLVMELVTGQDLAAMLDVRGPFPPGQTAGLGAQAARALAAAHTAGVVHGDVKPANLLLSDDGVLKLTDFGVARPLHVPATEEAAGKVVGTAGYLAPEVALGQPPGEASDLYALGCVLYELSTGQPPFTADTSVSVLHRHLHDPPVPPGRLRPEVPPNLEQVILRLLAKHPERRTSDAARVAEVLELIGQAGTPSPVTDKPSNVTEVLPALAPTGARHARPHTKVLPPQSSLVAWLARRPLLVAALGAVVVIMVAVMVAVIGPEDRPAAAPSQSTGPSAQGPSRARSTEPATRPPSTASTLIALQQRIARQADSGRLDEETADKVTEHLEKIAEHVREGKDDELAEKVAEIRDKLDEASRRGGWTPDPTTLRLLDTLSGAE</sequence>
<keyword evidence="9" id="KW-1133">Transmembrane helix</keyword>
<dbReference type="PROSITE" id="PS00107">
    <property type="entry name" value="PROTEIN_KINASE_ATP"/>
    <property type="match status" value="1"/>
</dbReference>
<keyword evidence="9" id="KW-0472">Membrane</keyword>
<dbReference type="Gene3D" id="3.30.200.20">
    <property type="entry name" value="Phosphorylase Kinase, domain 1"/>
    <property type="match status" value="1"/>
</dbReference>
<feature type="domain" description="Protein kinase" evidence="10">
    <location>
        <begin position="18"/>
        <end position="285"/>
    </location>
</feature>
<dbReference type="EC" id="2.7.11.1" evidence="1"/>
<keyword evidence="2 11" id="KW-0723">Serine/threonine-protein kinase</keyword>
<keyword evidence="5 11" id="KW-0418">Kinase</keyword>
<evidence type="ECO:0000313" key="12">
    <source>
        <dbReference type="Proteomes" id="UP000183413"/>
    </source>
</evidence>
<dbReference type="EMBL" id="FOVH01000005">
    <property type="protein sequence ID" value="SFO38047.1"/>
    <property type="molecule type" value="Genomic_DNA"/>
</dbReference>
<dbReference type="Pfam" id="PF00069">
    <property type="entry name" value="Pkinase"/>
    <property type="match status" value="1"/>
</dbReference>
<dbReference type="PROSITE" id="PS00108">
    <property type="entry name" value="PROTEIN_KINASE_ST"/>
    <property type="match status" value="1"/>
</dbReference>
<dbReference type="PROSITE" id="PS50011">
    <property type="entry name" value="PROTEIN_KINASE_DOM"/>
    <property type="match status" value="1"/>
</dbReference>
<dbReference type="CDD" id="cd14014">
    <property type="entry name" value="STKc_PknB_like"/>
    <property type="match status" value="1"/>
</dbReference>
<dbReference type="GO" id="GO:0004674">
    <property type="term" value="F:protein serine/threonine kinase activity"/>
    <property type="evidence" value="ECO:0007669"/>
    <property type="project" value="UniProtKB-KW"/>
</dbReference>
<feature type="transmembrane region" description="Helical" evidence="9">
    <location>
        <begin position="338"/>
        <end position="359"/>
    </location>
</feature>
<keyword evidence="9" id="KW-0812">Transmembrane</keyword>
<dbReference type="InterPro" id="IPR000719">
    <property type="entry name" value="Prot_kinase_dom"/>
</dbReference>
<dbReference type="STRING" id="1993.SAMN04489713_105341"/>
<proteinExistence type="predicted"/>
<evidence type="ECO:0000256" key="7">
    <source>
        <dbReference type="PROSITE-ProRule" id="PRU10141"/>
    </source>
</evidence>
<reference evidence="11 12" key="1">
    <citation type="submission" date="2016-10" db="EMBL/GenBank/DDBJ databases">
        <authorList>
            <person name="de Groot N.N."/>
        </authorList>
    </citation>
    <scope>NUCLEOTIDE SEQUENCE [LARGE SCALE GENOMIC DNA]</scope>
    <source>
        <strain evidence="11 12">DSM 43067</strain>
    </source>
</reference>
<dbReference type="GO" id="GO:0005524">
    <property type="term" value="F:ATP binding"/>
    <property type="evidence" value="ECO:0007669"/>
    <property type="project" value="UniProtKB-UniRule"/>
</dbReference>
<dbReference type="InterPro" id="IPR008271">
    <property type="entry name" value="Ser/Thr_kinase_AS"/>
</dbReference>
<dbReference type="SUPFAM" id="SSF56112">
    <property type="entry name" value="Protein kinase-like (PK-like)"/>
    <property type="match status" value="1"/>
</dbReference>
<name>A0A1I5GQ43_9ACTN</name>
<dbReference type="InterPro" id="IPR017441">
    <property type="entry name" value="Protein_kinase_ATP_BS"/>
</dbReference>
<evidence type="ECO:0000256" key="1">
    <source>
        <dbReference type="ARBA" id="ARBA00012513"/>
    </source>
</evidence>
<keyword evidence="12" id="KW-1185">Reference proteome</keyword>
<evidence type="ECO:0000256" key="6">
    <source>
        <dbReference type="ARBA" id="ARBA00022840"/>
    </source>
</evidence>
<dbReference type="PANTHER" id="PTHR43289:SF6">
    <property type="entry name" value="SERINE_THREONINE-PROTEIN KINASE NEKL-3"/>
    <property type="match status" value="1"/>
</dbReference>
<dbReference type="AlphaFoldDB" id="A0A1I5GQ43"/>
<gene>
    <name evidence="11" type="ORF">SAMN04489713_105341</name>
</gene>
<evidence type="ECO:0000313" key="11">
    <source>
        <dbReference type="EMBL" id="SFO38047.1"/>
    </source>
</evidence>
<feature type="compositionally biased region" description="Polar residues" evidence="8">
    <location>
        <begin position="368"/>
        <end position="378"/>
    </location>
</feature>
<organism evidence="11 12">
    <name type="scientific">Actinomadura madurae</name>
    <dbReference type="NCBI Taxonomy" id="1993"/>
    <lineage>
        <taxon>Bacteria</taxon>
        <taxon>Bacillati</taxon>
        <taxon>Actinomycetota</taxon>
        <taxon>Actinomycetes</taxon>
        <taxon>Streptosporangiales</taxon>
        <taxon>Thermomonosporaceae</taxon>
        <taxon>Actinomadura</taxon>
    </lineage>
</organism>
<dbReference type="PANTHER" id="PTHR43289">
    <property type="entry name" value="MITOGEN-ACTIVATED PROTEIN KINASE KINASE KINASE 20-RELATED"/>
    <property type="match status" value="1"/>
</dbReference>
<evidence type="ECO:0000256" key="2">
    <source>
        <dbReference type="ARBA" id="ARBA00022527"/>
    </source>
</evidence>
<keyword evidence="6 7" id="KW-0067">ATP-binding</keyword>
<dbReference type="Proteomes" id="UP000183413">
    <property type="component" value="Unassembled WGS sequence"/>
</dbReference>
<evidence type="ECO:0000256" key="5">
    <source>
        <dbReference type="ARBA" id="ARBA00022777"/>
    </source>
</evidence>
<evidence type="ECO:0000259" key="10">
    <source>
        <dbReference type="PROSITE" id="PS50011"/>
    </source>
</evidence>